<dbReference type="InParanoid" id="A0A0C3P7H3"/>
<dbReference type="PANTHER" id="PTHR16184:SF6">
    <property type="entry name" value="ELONGATOR COMPLEX PROTEIN 6"/>
    <property type="match status" value="1"/>
</dbReference>
<dbReference type="InterPro" id="IPR027417">
    <property type="entry name" value="P-loop_NTPase"/>
</dbReference>
<dbReference type="GO" id="GO:0033588">
    <property type="term" value="C:elongator holoenzyme complex"/>
    <property type="evidence" value="ECO:0007669"/>
    <property type="project" value="InterPro"/>
</dbReference>
<comment type="pathway">
    <text evidence="1">tRNA modification; 5-methoxycarbonylmethyl-2-thiouridine-tRNA biosynthesis.</text>
</comment>
<dbReference type="Proteomes" id="UP000054217">
    <property type="component" value="Unassembled WGS sequence"/>
</dbReference>
<dbReference type="GO" id="GO:0002098">
    <property type="term" value="P:tRNA wobble uridine modification"/>
    <property type="evidence" value="ECO:0007669"/>
    <property type="project" value="InterPro"/>
</dbReference>
<dbReference type="HOGENOM" id="CLU_073399_1_0_1"/>
<dbReference type="STRING" id="870435.A0A0C3P7H3"/>
<dbReference type="PANTHER" id="PTHR16184">
    <property type="entry name" value="ELONGATOR COMPLEX PROTEIN 6"/>
    <property type="match status" value="1"/>
</dbReference>
<dbReference type="OrthoDB" id="9995306at2759"/>
<comment type="similarity">
    <text evidence="2">Belongs to the ELP6 family.</text>
</comment>
<evidence type="ECO:0000313" key="4">
    <source>
        <dbReference type="Proteomes" id="UP000054217"/>
    </source>
</evidence>
<dbReference type="AlphaFoldDB" id="A0A0C3P7H3"/>
<gene>
    <name evidence="3" type="ORF">M404DRAFT_131234</name>
</gene>
<protein>
    <recommendedName>
        <fullName evidence="5">Elongator complex protein 5</fullName>
    </recommendedName>
</protein>
<evidence type="ECO:0000256" key="2">
    <source>
        <dbReference type="ARBA" id="ARBA00008837"/>
    </source>
</evidence>
<dbReference type="Gene3D" id="3.40.50.300">
    <property type="entry name" value="P-loop containing nucleotide triphosphate hydrolases"/>
    <property type="match status" value="1"/>
</dbReference>
<proteinExistence type="inferred from homology"/>
<keyword evidence="4" id="KW-1185">Reference proteome</keyword>
<accession>A0A0C3P7H3</accession>
<name>A0A0C3P7H3_PISTI</name>
<dbReference type="UniPathway" id="UPA00988"/>
<dbReference type="InterPro" id="IPR018627">
    <property type="entry name" value="ELP6"/>
</dbReference>
<sequence>MQTFPPSDLVTDAGLILITDELPAPADFLLHRFLHIRIREVKQSSCIFLSVSEDFDRVKTVASKAALNLAQNAKIKFIDLVKGLEASTEKATANADARLRYIIRLLSSDISTMDAAEEQILVILDDIASLEWLGFSTLDLFRFSRALKALCLKYGAVLVIRHHILNASEPGHLFQLLLQLCSYHIEVRPLASGRSGAVSGELCLHPGPCEGEPRNRLLSRLTALQYRLTDGGAMFFNKGTSEGVL</sequence>
<evidence type="ECO:0000256" key="1">
    <source>
        <dbReference type="ARBA" id="ARBA00005043"/>
    </source>
</evidence>
<reference evidence="3 4" key="1">
    <citation type="submission" date="2014-04" db="EMBL/GenBank/DDBJ databases">
        <authorList>
            <consortium name="DOE Joint Genome Institute"/>
            <person name="Kuo A."/>
            <person name="Kohler A."/>
            <person name="Costa M.D."/>
            <person name="Nagy L.G."/>
            <person name="Floudas D."/>
            <person name="Copeland A."/>
            <person name="Barry K.W."/>
            <person name="Cichocki N."/>
            <person name="Veneault-Fourrey C."/>
            <person name="LaButti K."/>
            <person name="Lindquist E.A."/>
            <person name="Lipzen A."/>
            <person name="Lundell T."/>
            <person name="Morin E."/>
            <person name="Murat C."/>
            <person name="Sun H."/>
            <person name="Tunlid A."/>
            <person name="Henrissat B."/>
            <person name="Grigoriev I.V."/>
            <person name="Hibbett D.S."/>
            <person name="Martin F."/>
            <person name="Nordberg H.P."/>
            <person name="Cantor M.N."/>
            <person name="Hua S.X."/>
        </authorList>
    </citation>
    <scope>NUCLEOTIDE SEQUENCE [LARGE SCALE GENOMIC DNA]</scope>
    <source>
        <strain evidence="3 4">Marx 270</strain>
    </source>
</reference>
<evidence type="ECO:0000313" key="3">
    <source>
        <dbReference type="EMBL" id="KIO09335.1"/>
    </source>
</evidence>
<dbReference type="Pfam" id="PF09807">
    <property type="entry name" value="ELP6"/>
    <property type="match status" value="1"/>
</dbReference>
<dbReference type="CDD" id="cd19495">
    <property type="entry name" value="Elp6"/>
    <property type="match status" value="1"/>
</dbReference>
<organism evidence="3 4">
    <name type="scientific">Pisolithus tinctorius Marx 270</name>
    <dbReference type="NCBI Taxonomy" id="870435"/>
    <lineage>
        <taxon>Eukaryota</taxon>
        <taxon>Fungi</taxon>
        <taxon>Dikarya</taxon>
        <taxon>Basidiomycota</taxon>
        <taxon>Agaricomycotina</taxon>
        <taxon>Agaricomycetes</taxon>
        <taxon>Agaricomycetidae</taxon>
        <taxon>Boletales</taxon>
        <taxon>Sclerodermatineae</taxon>
        <taxon>Pisolithaceae</taxon>
        <taxon>Pisolithus</taxon>
    </lineage>
</organism>
<dbReference type="EMBL" id="KN831954">
    <property type="protein sequence ID" value="KIO09335.1"/>
    <property type="molecule type" value="Genomic_DNA"/>
</dbReference>
<evidence type="ECO:0008006" key="5">
    <source>
        <dbReference type="Google" id="ProtNLM"/>
    </source>
</evidence>
<reference evidence="4" key="2">
    <citation type="submission" date="2015-01" db="EMBL/GenBank/DDBJ databases">
        <title>Evolutionary Origins and Diversification of the Mycorrhizal Mutualists.</title>
        <authorList>
            <consortium name="DOE Joint Genome Institute"/>
            <consortium name="Mycorrhizal Genomics Consortium"/>
            <person name="Kohler A."/>
            <person name="Kuo A."/>
            <person name="Nagy L.G."/>
            <person name="Floudas D."/>
            <person name="Copeland A."/>
            <person name="Barry K.W."/>
            <person name="Cichocki N."/>
            <person name="Veneault-Fourrey C."/>
            <person name="LaButti K."/>
            <person name="Lindquist E.A."/>
            <person name="Lipzen A."/>
            <person name="Lundell T."/>
            <person name="Morin E."/>
            <person name="Murat C."/>
            <person name="Riley R."/>
            <person name="Ohm R."/>
            <person name="Sun H."/>
            <person name="Tunlid A."/>
            <person name="Henrissat B."/>
            <person name="Grigoriev I.V."/>
            <person name="Hibbett D.S."/>
            <person name="Martin F."/>
        </authorList>
    </citation>
    <scope>NUCLEOTIDE SEQUENCE [LARGE SCALE GENOMIC DNA]</scope>
    <source>
        <strain evidence="4">Marx 270</strain>
    </source>
</reference>